<dbReference type="GO" id="GO:0046872">
    <property type="term" value="F:metal ion binding"/>
    <property type="evidence" value="ECO:0007669"/>
    <property type="project" value="UniProtKB-KW"/>
</dbReference>
<evidence type="ECO:0000256" key="5">
    <source>
        <dbReference type="ARBA" id="ARBA00023014"/>
    </source>
</evidence>
<dbReference type="InterPro" id="IPR057431">
    <property type="entry name" value="LdpA_Fe-S-bd"/>
</dbReference>
<dbReference type="KEGG" id="csg:Cylst_1433"/>
<dbReference type="Proteomes" id="UP000010475">
    <property type="component" value="Chromosome"/>
</dbReference>
<dbReference type="PROSITE" id="PS00198">
    <property type="entry name" value="4FE4S_FER_1"/>
    <property type="match status" value="1"/>
</dbReference>
<evidence type="ECO:0000313" key="8">
    <source>
        <dbReference type="Proteomes" id="UP000010475"/>
    </source>
</evidence>
<dbReference type="Pfam" id="PF12617">
    <property type="entry name" value="LdpA_C"/>
    <property type="match status" value="1"/>
</dbReference>
<evidence type="ECO:0000256" key="1">
    <source>
        <dbReference type="ARBA" id="ARBA00001966"/>
    </source>
</evidence>
<dbReference type="eggNOG" id="COG1142">
    <property type="taxonomic scope" value="Bacteria"/>
</dbReference>
<evidence type="ECO:0000256" key="4">
    <source>
        <dbReference type="ARBA" id="ARBA00023004"/>
    </source>
</evidence>
<dbReference type="NCBIfam" id="NF045992">
    <property type="entry name" value="CircClkLdpA"/>
    <property type="match status" value="1"/>
</dbReference>
<keyword evidence="4" id="KW-0408">Iron</keyword>
<comment type="cofactor">
    <cofactor evidence="1">
        <name>[4Fe-4S] cluster</name>
        <dbReference type="ChEBI" id="CHEBI:49883"/>
    </cofactor>
</comment>
<dbReference type="HOGENOM" id="CLU_037469_0_0_3"/>
<accession>K9WV76</accession>
<dbReference type="STRING" id="56107.Cylst_1433"/>
<dbReference type="Pfam" id="PF25160">
    <property type="entry name" value="LdpA_Fe-S-bd"/>
    <property type="match status" value="1"/>
</dbReference>
<protein>
    <submittedName>
        <fullName evidence="7">Fe-S-cluster-containing hydrogenase subunit</fullName>
    </submittedName>
</protein>
<name>K9WV76_9NOST</name>
<dbReference type="GO" id="GO:0051539">
    <property type="term" value="F:4 iron, 4 sulfur cluster binding"/>
    <property type="evidence" value="ECO:0007669"/>
    <property type="project" value="UniProtKB-KW"/>
</dbReference>
<feature type="domain" description="4Fe-4S ferredoxin-type" evidence="6">
    <location>
        <begin position="133"/>
        <end position="162"/>
    </location>
</feature>
<evidence type="ECO:0000313" key="7">
    <source>
        <dbReference type="EMBL" id="AFZ23719.1"/>
    </source>
</evidence>
<feature type="domain" description="4Fe-4S ferredoxin-type" evidence="6">
    <location>
        <begin position="99"/>
        <end position="130"/>
    </location>
</feature>
<dbReference type="InterPro" id="IPR017896">
    <property type="entry name" value="4Fe4S_Fe-S-bd"/>
</dbReference>
<dbReference type="EMBL" id="CP003642">
    <property type="protein sequence ID" value="AFZ23719.1"/>
    <property type="molecule type" value="Genomic_DNA"/>
</dbReference>
<gene>
    <name evidence="7" type="ORF">Cylst_1433</name>
</gene>
<evidence type="ECO:0000256" key="3">
    <source>
        <dbReference type="ARBA" id="ARBA00022723"/>
    </source>
</evidence>
<sequence length="379" mass="41129">MTDLFAPLQSLKQGHWFKLICGASFQHLPAVRSLTLAYTLAGADCIDVAADPAVIAAAQEALLVARDLAEDAQKRGFSNKGSLPFLMVSLNDGEDPHFRKAEFRATECPKDCPRPCEQICPAQAIVFNSIKENYSGVVAQKCYGCGRCLPACPYEKIYTESYMSTPGAIAPLVMSTGVDAIEIHTKVGRLAEFQQLWQAISPWAEQLKVIAISCPDGEGMIDYLDALYNLIAPLKSTLIWQTDGRPMSGDIGDGTTIAAVKLGQKVLAAKLPGYVQLAGGTNSYTVAKLKAMALLNDFRLPILDFGLEDENPKSKIAGVAYGSYARVLLSPVLEQLEKKEVSQASLKATIHLEEEPELLWQAVGLAHSLVSQLKSQQER</sequence>
<dbReference type="PANTHER" id="PTHR24960">
    <property type="entry name" value="PHOTOSYSTEM I IRON-SULFUR CENTER-RELATED"/>
    <property type="match status" value="1"/>
</dbReference>
<dbReference type="RefSeq" id="WP_015206975.1">
    <property type="nucleotide sequence ID" value="NC_019757.1"/>
</dbReference>
<dbReference type="Gene3D" id="3.30.70.20">
    <property type="match status" value="1"/>
</dbReference>
<keyword evidence="2" id="KW-0004">4Fe-4S</keyword>
<dbReference type="InterPro" id="IPR050157">
    <property type="entry name" value="PSI_iron-sulfur_center"/>
</dbReference>
<dbReference type="AlphaFoldDB" id="K9WV76"/>
<dbReference type="InterPro" id="IPR017900">
    <property type="entry name" value="4Fe4S_Fe_S_CS"/>
</dbReference>
<keyword evidence="5" id="KW-0411">Iron-sulfur</keyword>
<dbReference type="SUPFAM" id="SSF54862">
    <property type="entry name" value="4Fe-4S ferredoxins"/>
    <property type="match status" value="1"/>
</dbReference>
<keyword evidence="3" id="KW-0479">Metal-binding</keyword>
<organism evidence="7 8">
    <name type="scientific">Cylindrospermum stagnale PCC 7417</name>
    <dbReference type="NCBI Taxonomy" id="56107"/>
    <lineage>
        <taxon>Bacteria</taxon>
        <taxon>Bacillati</taxon>
        <taxon>Cyanobacteriota</taxon>
        <taxon>Cyanophyceae</taxon>
        <taxon>Nostocales</taxon>
        <taxon>Nostocaceae</taxon>
        <taxon>Cylindrospermum</taxon>
    </lineage>
</organism>
<evidence type="ECO:0000256" key="2">
    <source>
        <dbReference type="ARBA" id="ARBA00022485"/>
    </source>
</evidence>
<keyword evidence="8" id="KW-1185">Reference proteome</keyword>
<proteinExistence type="predicted"/>
<dbReference type="OrthoDB" id="9789030at2"/>
<dbReference type="PANTHER" id="PTHR24960:SF79">
    <property type="entry name" value="PHOTOSYSTEM I IRON-SULFUR CENTER"/>
    <property type="match status" value="1"/>
</dbReference>
<evidence type="ECO:0000259" key="6">
    <source>
        <dbReference type="PROSITE" id="PS51379"/>
    </source>
</evidence>
<dbReference type="InterPro" id="IPR021039">
    <property type="entry name" value="Fe-S-bd_prot_LdpA_C"/>
</dbReference>
<dbReference type="PATRIC" id="fig|56107.3.peg.1618"/>
<reference evidence="7 8" key="1">
    <citation type="submission" date="2012-06" db="EMBL/GenBank/DDBJ databases">
        <title>Finished chromosome of genome of Cylindrospermum stagnale PCC 7417.</title>
        <authorList>
            <consortium name="US DOE Joint Genome Institute"/>
            <person name="Gugger M."/>
            <person name="Coursin T."/>
            <person name="Rippka R."/>
            <person name="Tandeau De Marsac N."/>
            <person name="Huntemann M."/>
            <person name="Wei C.-L."/>
            <person name="Han J."/>
            <person name="Detter J.C."/>
            <person name="Han C."/>
            <person name="Tapia R."/>
            <person name="Chen A."/>
            <person name="Kyrpides N."/>
            <person name="Mavromatis K."/>
            <person name="Markowitz V."/>
            <person name="Szeto E."/>
            <person name="Ivanova N."/>
            <person name="Pagani I."/>
            <person name="Pati A."/>
            <person name="Goodwin L."/>
            <person name="Nordberg H.P."/>
            <person name="Cantor M.N."/>
            <person name="Hua S.X."/>
            <person name="Woyke T."/>
            <person name="Kerfeld C.A."/>
        </authorList>
    </citation>
    <scope>NUCLEOTIDE SEQUENCE [LARGE SCALE GENOMIC DNA]</scope>
    <source>
        <strain evidence="7 8">PCC 7417</strain>
    </source>
</reference>
<dbReference type="PROSITE" id="PS51379">
    <property type="entry name" value="4FE4S_FER_2"/>
    <property type="match status" value="2"/>
</dbReference>